<dbReference type="Pfam" id="PF13812">
    <property type="entry name" value="PPR_3"/>
    <property type="match status" value="1"/>
</dbReference>
<feature type="repeat" description="PPR" evidence="2">
    <location>
        <begin position="456"/>
        <end position="490"/>
    </location>
</feature>
<dbReference type="InterPro" id="IPR002885">
    <property type="entry name" value="PPR_rpt"/>
</dbReference>
<evidence type="ECO:0000256" key="2">
    <source>
        <dbReference type="PROSITE-ProRule" id="PRU00708"/>
    </source>
</evidence>
<dbReference type="Pfam" id="PF01535">
    <property type="entry name" value="PPR"/>
    <property type="match status" value="1"/>
</dbReference>
<feature type="repeat" description="PPR" evidence="2">
    <location>
        <begin position="526"/>
        <end position="560"/>
    </location>
</feature>
<evidence type="ECO:0000313" key="4">
    <source>
        <dbReference type="Proteomes" id="UP000583929"/>
    </source>
</evidence>
<dbReference type="PROSITE" id="PS51375">
    <property type="entry name" value="PPR"/>
    <property type="match status" value="5"/>
</dbReference>
<protein>
    <recommendedName>
        <fullName evidence="5">Pentacotripeptide-repeat region of PRORP domain-containing protein</fullName>
    </recommendedName>
</protein>
<feature type="repeat" description="PPR" evidence="2">
    <location>
        <begin position="421"/>
        <end position="455"/>
    </location>
</feature>
<feature type="repeat" description="PPR" evidence="2">
    <location>
        <begin position="386"/>
        <end position="420"/>
    </location>
</feature>
<keyword evidence="1" id="KW-0677">Repeat</keyword>
<accession>A0A7J6F507</accession>
<dbReference type="Pfam" id="PF13041">
    <property type="entry name" value="PPR_2"/>
    <property type="match status" value="1"/>
</dbReference>
<dbReference type="Gene3D" id="1.25.40.10">
    <property type="entry name" value="Tetratricopeptide repeat domain"/>
    <property type="match status" value="2"/>
</dbReference>
<name>A0A7J6F507_CANSA</name>
<organism evidence="3 4">
    <name type="scientific">Cannabis sativa</name>
    <name type="common">Hemp</name>
    <name type="synonym">Marijuana</name>
    <dbReference type="NCBI Taxonomy" id="3483"/>
    <lineage>
        <taxon>Eukaryota</taxon>
        <taxon>Viridiplantae</taxon>
        <taxon>Streptophyta</taxon>
        <taxon>Embryophyta</taxon>
        <taxon>Tracheophyta</taxon>
        <taxon>Spermatophyta</taxon>
        <taxon>Magnoliopsida</taxon>
        <taxon>eudicotyledons</taxon>
        <taxon>Gunneridae</taxon>
        <taxon>Pentapetalae</taxon>
        <taxon>rosids</taxon>
        <taxon>fabids</taxon>
        <taxon>Rosales</taxon>
        <taxon>Cannabaceae</taxon>
        <taxon>Cannabis</taxon>
    </lineage>
</organism>
<gene>
    <name evidence="3" type="ORF">G4B88_012867</name>
</gene>
<dbReference type="InterPro" id="IPR011990">
    <property type="entry name" value="TPR-like_helical_dom_sf"/>
</dbReference>
<dbReference type="OrthoDB" id="185373at2759"/>
<evidence type="ECO:0000256" key="1">
    <source>
        <dbReference type="ARBA" id="ARBA00022737"/>
    </source>
</evidence>
<dbReference type="PANTHER" id="PTHR46862">
    <property type="entry name" value="OS07G0661900 PROTEIN"/>
    <property type="match status" value="1"/>
</dbReference>
<evidence type="ECO:0008006" key="5">
    <source>
        <dbReference type="Google" id="ProtNLM"/>
    </source>
</evidence>
<dbReference type="Proteomes" id="UP000583929">
    <property type="component" value="Unassembled WGS sequence"/>
</dbReference>
<dbReference type="PANTHER" id="PTHR46862:SF2">
    <property type="entry name" value="OS02G0611400 PROTEIN"/>
    <property type="match status" value="1"/>
</dbReference>
<dbReference type="EMBL" id="JAATIQ010000269">
    <property type="protein sequence ID" value="KAF4365802.1"/>
    <property type="molecule type" value="Genomic_DNA"/>
</dbReference>
<proteinExistence type="predicted"/>
<dbReference type="AlphaFoldDB" id="A0A7J6F507"/>
<feature type="repeat" description="PPR" evidence="2">
    <location>
        <begin position="596"/>
        <end position="630"/>
    </location>
</feature>
<dbReference type="NCBIfam" id="TIGR00756">
    <property type="entry name" value="PPR"/>
    <property type="match status" value="3"/>
</dbReference>
<keyword evidence="4" id="KW-1185">Reference proteome</keyword>
<evidence type="ECO:0000313" key="3">
    <source>
        <dbReference type="EMBL" id="KAF4365802.1"/>
    </source>
</evidence>
<accession>A0A803NFW8</accession>
<dbReference type="OMA" id="ANKYFKM"/>
<reference evidence="3 4" key="1">
    <citation type="journal article" date="2020" name="bioRxiv">
        <title>Sequence and annotation of 42 cannabis genomes reveals extensive copy number variation in cannabinoid synthesis and pathogen resistance genes.</title>
        <authorList>
            <person name="Mckernan K.J."/>
            <person name="Helbert Y."/>
            <person name="Kane L.T."/>
            <person name="Ebling H."/>
            <person name="Zhang L."/>
            <person name="Liu B."/>
            <person name="Eaton Z."/>
            <person name="Mclaughlin S."/>
            <person name="Kingan S."/>
            <person name="Baybayan P."/>
            <person name="Concepcion G."/>
            <person name="Jordan M."/>
            <person name="Riva A."/>
            <person name="Barbazuk W."/>
            <person name="Harkins T."/>
        </authorList>
    </citation>
    <scope>NUCLEOTIDE SEQUENCE [LARGE SCALE GENOMIC DNA]</scope>
    <source>
        <strain evidence="4">cv. Jamaican Lion 4</strain>
        <tissue evidence="3">Leaf</tissue>
    </source>
</reference>
<sequence>MYLKGLIFGKVAMNKVSRINGRRFLCSFAISAPLNYSSVAHSSRPLRNFNKEFESWNWRGIHSSPSTELMSYQSANDLILASEDQAEEEEDGVINEFLSRFVWIMRGKLTDSYPDFNKETIDGMLLVIVEKVVLEIEKGGVEQMLGSSAESTTASQEFSEDLWITVWEVSNMVMDDMKKAVKKEKMKGFLQCEEVKELCRFAGEIGIRGDMLRELRFKWAREKMEESEFYQGLERLRDEAKAQDEQGEEAVADGAEAAVVVGAEEEDKPKAVSLPKRRGKIRYKIYGLDLSDPKWAMVADKVNEAAEVIWPEEPKPISGECKLVTDKIVSLTEKDDPSPLLAEWAELLQPSKVDWTNLLDRLKEQNTQLYFKVAELLLSEKSFQANIRDYSKLIDAHAKENRLEDAERILKKMTENGIMPDILTATVLVHMYSKVGNLERAEEAYESLRAQGFQLDFNLYNSMIMAYVNAKQPGKAHKIVRDMEASNINPTEEMYMAVFRSFSHKGDCIGALNISSSLLCAGYQVNAETCKLLVEAYGKAGESVNARNYFDHLRKLGEMPDDECTGNMISAYQVKNQLGLALELLLQLEKDGFEPGVATYTVLVDWLGKLKLVEEAEQVVAKISELGEAPPLKLHVSLCDMYSKAGIEKKALQALGILEARKEELGQGEFERIIDGLVAGGFQQQARRMGQLMEAQGFPISEPLKVKLMAKQTFQSTGQTFQRTRRTRV</sequence>
<comment type="caution">
    <text evidence="3">The sequence shown here is derived from an EMBL/GenBank/DDBJ whole genome shotgun (WGS) entry which is preliminary data.</text>
</comment>